<evidence type="ECO:0000259" key="4">
    <source>
        <dbReference type="Pfam" id="PF00669"/>
    </source>
</evidence>
<name>A0ABM8HYV6_9BACT</name>
<gene>
    <name evidence="6" type="ORF">PSDVSF_08940</name>
</gene>
<dbReference type="Gene3D" id="1.20.1330.10">
    <property type="entry name" value="f41 fragment of flagellin, N-terminal domain"/>
    <property type="match status" value="2"/>
</dbReference>
<keyword evidence="3" id="KW-0975">Bacterial flagellum</keyword>
<dbReference type="Pfam" id="PF00669">
    <property type="entry name" value="Flagellin_N"/>
    <property type="match status" value="1"/>
</dbReference>
<reference evidence="6" key="1">
    <citation type="journal article" date="2022" name="Arch. Microbiol.">
        <title>Pseudodesulfovibrio sediminis sp. nov., a mesophilic and neutrophilic sulfate-reducing bacterium isolated from sediment of a brackish lake.</title>
        <authorList>
            <person name="Takahashi A."/>
            <person name="Kojima H."/>
            <person name="Watanabe M."/>
            <person name="Fukui M."/>
        </authorList>
    </citation>
    <scope>NUCLEOTIDE SEQUENCE</scope>
    <source>
        <strain evidence="6">SF6</strain>
    </source>
</reference>
<evidence type="ECO:0008006" key="8">
    <source>
        <dbReference type="Google" id="ProtNLM"/>
    </source>
</evidence>
<dbReference type="InterPro" id="IPR001492">
    <property type="entry name" value="Flagellin"/>
</dbReference>
<dbReference type="PANTHER" id="PTHR42792">
    <property type="entry name" value="FLAGELLIN"/>
    <property type="match status" value="1"/>
</dbReference>
<feature type="domain" description="Flagellin C-terminal" evidence="5">
    <location>
        <begin position="315"/>
        <end position="397"/>
    </location>
</feature>
<evidence type="ECO:0000313" key="7">
    <source>
        <dbReference type="Proteomes" id="UP001053296"/>
    </source>
</evidence>
<dbReference type="InterPro" id="IPR001029">
    <property type="entry name" value="Flagellin_N"/>
</dbReference>
<dbReference type="EMBL" id="AP024485">
    <property type="protein sequence ID" value="BCS87652.1"/>
    <property type="molecule type" value="Genomic_DNA"/>
</dbReference>
<protein>
    <recommendedName>
        <fullName evidence="8">Flagellar hook-associated protein 3</fullName>
    </recommendedName>
</protein>
<dbReference type="Pfam" id="PF00700">
    <property type="entry name" value="Flagellin_C"/>
    <property type="match status" value="1"/>
</dbReference>
<keyword evidence="7" id="KW-1185">Reference proteome</keyword>
<evidence type="ECO:0000259" key="5">
    <source>
        <dbReference type="Pfam" id="PF00700"/>
    </source>
</evidence>
<comment type="similarity">
    <text evidence="2">Belongs to the bacterial flagellin family.</text>
</comment>
<proteinExistence type="inferred from homology"/>
<comment type="subcellular location">
    <subcellularLocation>
        <location evidence="1">Bacterial flagellum</location>
    </subcellularLocation>
</comment>
<evidence type="ECO:0000256" key="2">
    <source>
        <dbReference type="ARBA" id="ARBA00005709"/>
    </source>
</evidence>
<feature type="domain" description="Flagellin N-terminal" evidence="4">
    <location>
        <begin position="3"/>
        <end position="137"/>
    </location>
</feature>
<dbReference type="InterPro" id="IPR013384">
    <property type="entry name" value="Flagell_FlgL"/>
</dbReference>
<dbReference type="NCBIfam" id="TIGR02550">
    <property type="entry name" value="flagell_flgL"/>
    <property type="match status" value="1"/>
</dbReference>
<accession>A0ABM8HYV6</accession>
<sequence>MRISTAQIYSQALNQMNSSLSDVSELTMMNASQKRINRPSDDPSGMGTVIELTSYDQSLSGYVENCSVVNETLSLADETLMLASENITAAVELMEQASTETYTETQLQMMALELDSYLDSLLVLANTEMGTDSIFAGDDLSSEAYEMGLGITLSNDSLTNADFASMTGEVDSTVKIQFTESGDIGTDELDYRYSTDNGETWTTATLASGDTTIDVGTAQIEFNTGTTVTAVDDEGNGTEFYLREAAHYVGSDTNMSVAISENTSVDMSSVGSTIFGGVNDATNTPYAEPNLFETISNCIVYMEIGDYDSVGASLDDIQAAHDTLETGSANIGARENKVTYTQQSLGVIREITTNSISQEEDADAAQLVVELEQANYVYQAVLSTSAEVMQMSLLNYI</sequence>
<evidence type="ECO:0000256" key="3">
    <source>
        <dbReference type="ARBA" id="ARBA00023143"/>
    </source>
</evidence>
<dbReference type="PANTHER" id="PTHR42792:SF1">
    <property type="entry name" value="FLAGELLAR HOOK-ASSOCIATED PROTEIN 3"/>
    <property type="match status" value="1"/>
</dbReference>
<evidence type="ECO:0000313" key="6">
    <source>
        <dbReference type="EMBL" id="BCS87652.1"/>
    </source>
</evidence>
<evidence type="ECO:0000256" key="1">
    <source>
        <dbReference type="ARBA" id="ARBA00004365"/>
    </source>
</evidence>
<dbReference type="SUPFAM" id="SSF64518">
    <property type="entry name" value="Phase 1 flagellin"/>
    <property type="match status" value="1"/>
</dbReference>
<dbReference type="RefSeq" id="WP_229594118.1">
    <property type="nucleotide sequence ID" value="NZ_AP024485.1"/>
</dbReference>
<dbReference type="InterPro" id="IPR046358">
    <property type="entry name" value="Flagellin_C"/>
</dbReference>
<dbReference type="Proteomes" id="UP001053296">
    <property type="component" value="Chromosome"/>
</dbReference>
<organism evidence="6 7">
    <name type="scientific">Pseudodesulfovibrio sediminis</name>
    <dbReference type="NCBI Taxonomy" id="2810563"/>
    <lineage>
        <taxon>Bacteria</taxon>
        <taxon>Pseudomonadati</taxon>
        <taxon>Thermodesulfobacteriota</taxon>
        <taxon>Desulfovibrionia</taxon>
        <taxon>Desulfovibrionales</taxon>
        <taxon>Desulfovibrionaceae</taxon>
    </lineage>
</organism>